<protein>
    <submittedName>
        <fullName evidence="8">RagB/SusD family nutrient uptake outer membrane protein</fullName>
    </submittedName>
</protein>
<dbReference type="Gene3D" id="1.25.40.390">
    <property type="match status" value="1"/>
</dbReference>
<dbReference type="AlphaFoldDB" id="A0A4R0NRC3"/>
<sequence length="459" mass="51513">MKYLNKTCSLAICILMLTTILSCKKYLDAKPNQSLVTPSSLEDLQALLDNNEGLNLGNYQGLSELGADDYYVSYSAYASRQDYDQKCYIWNDAASEVTLANWYYSPVFICNTVLDEIPKITEKNGATLAANHIKGSALFFRGFSFYWLAQSFCKPYSQNDLNAEPGIPLRLSPNFNVPSTRGTVQQTYDQIISDFKSASTLLPLTSDSKMRPNKVAALAALARTYLAMEDYDKAGTYADSALQINKTLIDYNQFNASSNNPFPVFNEEMIFYAASGISTLLSASRAFIDSTLYQSYHVNDVRKTLFFRSRGAGKYSFKGSYGGFESIPVFNGFANDELYLIRAECLARSGSAEAAIKTLNELLVKRWKTGTFVPFSAANPDQALSIILQERRKQLLFRNARWTDLRRLNRDPRFARTLKRVLVNGANTMTHTLPPNDLRYVFLLPADVISLTGMPQNPR</sequence>
<accession>A0A4R0NRC3</accession>
<evidence type="ECO:0000256" key="2">
    <source>
        <dbReference type="ARBA" id="ARBA00006275"/>
    </source>
</evidence>
<dbReference type="OrthoDB" id="653598at2"/>
<reference evidence="8 9" key="1">
    <citation type="submission" date="2019-02" db="EMBL/GenBank/DDBJ databases">
        <title>Pedobacter sp. RP-1-14 sp. nov., isolated from Arctic soil.</title>
        <authorList>
            <person name="Dahal R.H."/>
        </authorList>
    </citation>
    <scope>NUCLEOTIDE SEQUENCE [LARGE SCALE GENOMIC DNA]</scope>
    <source>
        <strain evidence="8 9">RP-1-14</strain>
    </source>
</reference>
<evidence type="ECO:0000256" key="3">
    <source>
        <dbReference type="ARBA" id="ARBA00022729"/>
    </source>
</evidence>
<evidence type="ECO:0000313" key="8">
    <source>
        <dbReference type="EMBL" id="TCD02729.1"/>
    </source>
</evidence>
<dbReference type="Proteomes" id="UP000293347">
    <property type="component" value="Unassembled WGS sequence"/>
</dbReference>
<dbReference type="SUPFAM" id="SSF48452">
    <property type="entry name" value="TPR-like"/>
    <property type="match status" value="1"/>
</dbReference>
<gene>
    <name evidence="8" type="ORF">EZ437_01700</name>
</gene>
<dbReference type="EMBL" id="SJSL01000001">
    <property type="protein sequence ID" value="TCD02729.1"/>
    <property type="molecule type" value="Genomic_DNA"/>
</dbReference>
<keyword evidence="9" id="KW-1185">Reference proteome</keyword>
<keyword evidence="3" id="KW-0732">Signal</keyword>
<organism evidence="8 9">
    <name type="scientific">Pedobacter psychroterrae</name>
    <dbReference type="NCBI Taxonomy" id="2530453"/>
    <lineage>
        <taxon>Bacteria</taxon>
        <taxon>Pseudomonadati</taxon>
        <taxon>Bacteroidota</taxon>
        <taxon>Sphingobacteriia</taxon>
        <taxon>Sphingobacteriales</taxon>
        <taxon>Sphingobacteriaceae</taxon>
        <taxon>Pedobacter</taxon>
    </lineage>
</organism>
<dbReference type="GO" id="GO:0009279">
    <property type="term" value="C:cell outer membrane"/>
    <property type="evidence" value="ECO:0007669"/>
    <property type="project" value="UniProtKB-SubCell"/>
</dbReference>
<comment type="caution">
    <text evidence="8">The sequence shown here is derived from an EMBL/GenBank/DDBJ whole genome shotgun (WGS) entry which is preliminary data.</text>
</comment>
<dbReference type="InterPro" id="IPR011990">
    <property type="entry name" value="TPR-like_helical_dom_sf"/>
</dbReference>
<feature type="domain" description="SusD-like N-terminal" evidence="7">
    <location>
        <begin position="25"/>
        <end position="226"/>
    </location>
</feature>
<dbReference type="Pfam" id="PF14322">
    <property type="entry name" value="SusD-like_3"/>
    <property type="match status" value="1"/>
</dbReference>
<keyword evidence="4" id="KW-0472">Membrane</keyword>
<proteinExistence type="inferred from homology"/>
<evidence type="ECO:0000256" key="1">
    <source>
        <dbReference type="ARBA" id="ARBA00004442"/>
    </source>
</evidence>
<evidence type="ECO:0000256" key="5">
    <source>
        <dbReference type="ARBA" id="ARBA00023237"/>
    </source>
</evidence>
<dbReference type="InterPro" id="IPR012944">
    <property type="entry name" value="SusD_RagB_dom"/>
</dbReference>
<keyword evidence="5" id="KW-0998">Cell outer membrane</keyword>
<dbReference type="PROSITE" id="PS51257">
    <property type="entry name" value="PROKAR_LIPOPROTEIN"/>
    <property type="match status" value="1"/>
</dbReference>
<name>A0A4R0NRC3_9SPHI</name>
<comment type="similarity">
    <text evidence="2">Belongs to the SusD family.</text>
</comment>
<evidence type="ECO:0000259" key="6">
    <source>
        <dbReference type="Pfam" id="PF07980"/>
    </source>
</evidence>
<evidence type="ECO:0000256" key="4">
    <source>
        <dbReference type="ARBA" id="ARBA00023136"/>
    </source>
</evidence>
<dbReference type="InterPro" id="IPR033985">
    <property type="entry name" value="SusD-like_N"/>
</dbReference>
<dbReference type="RefSeq" id="WP_131592620.1">
    <property type="nucleotide sequence ID" value="NZ_SJSL01000001.1"/>
</dbReference>
<comment type="subcellular location">
    <subcellularLocation>
        <location evidence="1">Cell outer membrane</location>
    </subcellularLocation>
</comment>
<evidence type="ECO:0000259" key="7">
    <source>
        <dbReference type="Pfam" id="PF14322"/>
    </source>
</evidence>
<evidence type="ECO:0000313" key="9">
    <source>
        <dbReference type="Proteomes" id="UP000293347"/>
    </source>
</evidence>
<feature type="domain" description="RagB/SusD" evidence="6">
    <location>
        <begin position="337"/>
        <end position="408"/>
    </location>
</feature>
<dbReference type="Pfam" id="PF07980">
    <property type="entry name" value="SusD_RagB"/>
    <property type="match status" value="1"/>
</dbReference>